<dbReference type="Proteomes" id="UP001143480">
    <property type="component" value="Unassembled WGS sequence"/>
</dbReference>
<reference evidence="1" key="1">
    <citation type="journal article" date="2014" name="Int. J. Syst. Evol. Microbiol.">
        <title>Complete genome sequence of Corynebacterium casei LMG S-19264T (=DSM 44701T), isolated from a smear-ripened cheese.</title>
        <authorList>
            <consortium name="US DOE Joint Genome Institute (JGI-PGF)"/>
            <person name="Walter F."/>
            <person name="Albersmeier A."/>
            <person name="Kalinowski J."/>
            <person name="Ruckert C."/>
        </authorList>
    </citation>
    <scope>NUCLEOTIDE SEQUENCE</scope>
    <source>
        <strain evidence="1">VKM Ac-1321</strain>
    </source>
</reference>
<gene>
    <name evidence="1" type="ORF">GCM10017581_009110</name>
</gene>
<reference evidence="1" key="2">
    <citation type="submission" date="2023-01" db="EMBL/GenBank/DDBJ databases">
        <authorList>
            <person name="Sun Q."/>
            <person name="Evtushenko L."/>
        </authorList>
    </citation>
    <scope>NUCLEOTIDE SEQUENCE</scope>
    <source>
        <strain evidence="1">VKM Ac-1321</strain>
    </source>
</reference>
<dbReference type="AlphaFoldDB" id="A0A9W6NJL3"/>
<evidence type="ECO:0000313" key="1">
    <source>
        <dbReference type="EMBL" id="GLK99170.1"/>
    </source>
</evidence>
<proteinExistence type="predicted"/>
<evidence type="ECO:0008006" key="3">
    <source>
        <dbReference type="Google" id="ProtNLM"/>
    </source>
</evidence>
<name>A0A9W6NJL3_9ACTN</name>
<dbReference type="InterPro" id="IPR023213">
    <property type="entry name" value="CAT-like_dom_sf"/>
</dbReference>
<keyword evidence="2" id="KW-1185">Reference proteome</keyword>
<sequence length="463" mass="49579">MSGETGGRPPIRVDYEQASAGEGPLTWAQRFMWDVIRAAGDGPGPFDLLLVERAPAPVATADAVALVHGLLLRHPVLRTQVQPGPAGTVIQRVRPSGTVTVTVLAHGEVDVEHIRGDVPDTTFTDVCRPAFVADESGVHCIVMRINHLAADRWGLDVIAADVRRGLAGGDPAAGPASPSPLDLARFEASPPGRDVLSRAVAHATALYEVVPPTMWLRAPHAPEAERFWFGRLRSARLLNAIGELVQRRRLRVAGILVGAFATVAASALGLDSAFMRTISNNRFDADWAGYPGPLAQEALMHVPLAPTVAGTMRAALPATLRALQVARYDIAVLQDTERDAEQRRGVEFDKLGSTLVLNLFSDLGTAPATDVAVTPTTFTWTGSTNFENLAVYIDAQATEQDFVLHLRLDTTRLTPAEAEAWLRAIEWTVVTAAERDVTTAEVHDYLMSGGKVSVAAEAARTSG</sequence>
<dbReference type="Gene3D" id="3.30.559.10">
    <property type="entry name" value="Chloramphenicol acetyltransferase-like domain"/>
    <property type="match status" value="1"/>
</dbReference>
<dbReference type="EMBL" id="BSFP01000003">
    <property type="protein sequence ID" value="GLK99170.1"/>
    <property type="molecule type" value="Genomic_DNA"/>
</dbReference>
<dbReference type="Gene3D" id="3.30.559.30">
    <property type="entry name" value="Nonribosomal peptide synthetase, condensation domain"/>
    <property type="match status" value="1"/>
</dbReference>
<protein>
    <recommendedName>
        <fullName evidence="3">Condensation domain-containing protein</fullName>
    </recommendedName>
</protein>
<organism evidence="1 2">
    <name type="scientific">Dactylosporangium matsuzakiense</name>
    <dbReference type="NCBI Taxonomy" id="53360"/>
    <lineage>
        <taxon>Bacteria</taxon>
        <taxon>Bacillati</taxon>
        <taxon>Actinomycetota</taxon>
        <taxon>Actinomycetes</taxon>
        <taxon>Micromonosporales</taxon>
        <taxon>Micromonosporaceae</taxon>
        <taxon>Dactylosporangium</taxon>
    </lineage>
</organism>
<dbReference type="RefSeq" id="WP_271188830.1">
    <property type="nucleotide sequence ID" value="NZ_BSFP01000003.1"/>
</dbReference>
<evidence type="ECO:0000313" key="2">
    <source>
        <dbReference type="Proteomes" id="UP001143480"/>
    </source>
</evidence>
<comment type="caution">
    <text evidence="1">The sequence shown here is derived from an EMBL/GenBank/DDBJ whole genome shotgun (WGS) entry which is preliminary data.</text>
</comment>
<accession>A0A9W6NJL3</accession>
<dbReference type="SUPFAM" id="SSF52777">
    <property type="entry name" value="CoA-dependent acyltransferases"/>
    <property type="match status" value="2"/>
</dbReference>